<comment type="subcellular location">
    <subcellularLocation>
        <location evidence="6">Cell membrane</location>
        <topology evidence="6">Multi-pass membrane protein</topology>
    </subcellularLocation>
    <subcellularLocation>
        <location evidence="1">Membrane</location>
    </subcellularLocation>
</comment>
<proteinExistence type="inferred from homology"/>
<keyword evidence="6" id="KW-1003">Cell membrane</keyword>
<name>A0A370LD90_9HYPH</name>
<evidence type="ECO:0000313" key="8">
    <source>
        <dbReference type="Proteomes" id="UP000255207"/>
    </source>
</evidence>
<comment type="similarity">
    <text evidence="2 6">Belongs to the SURF1 family.</text>
</comment>
<dbReference type="InterPro" id="IPR045214">
    <property type="entry name" value="Surf1/Surf4"/>
</dbReference>
<dbReference type="PROSITE" id="PS50895">
    <property type="entry name" value="SURF1"/>
    <property type="match status" value="1"/>
</dbReference>
<evidence type="ECO:0000313" key="7">
    <source>
        <dbReference type="EMBL" id="RDJ29926.1"/>
    </source>
</evidence>
<dbReference type="InterPro" id="IPR002994">
    <property type="entry name" value="Surf1/Shy1"/>
</dbReference>
<organism evidence="7 8">
    <name type="scientific">Bosea caraganae</name>
    <dbReference type="NCBI Taxonomy" id="2763117"/>
    <lineage>
        <taxon>Bacteria</taxon>
        <taxon>Pseudomonadati</taxon>
        <taxon>Pseudomonadota</taxon>
        <taxon>Alphaproteobacteria</taxon>
        <taxon>Hyphomicrobiales</taxon>
        <taxon>Boseaceae</taxon>
        <taxon>Bosea</taxon>
    </lineage>
</organism>
<keyword evidence="5 6" id="KW-0472">Membrane</keyword>
<protein>
    <recommendedName>
        <fullName evidence="6">SURF1-like protein</fullName>
    </recommendedName>
</protein>
<dbReference type="OrthoDB" id="6079986at2"/>
<evidence type="ECO:0000256" key="2">
    <source>
        <dbReference type="ARBA" id="ARBA00007165"/>
    </source>
</evidence>
<evidence type="ECO:0000256" key="1">
    <source>
        <dbReference type="ARBA" id="ARBA00004370"/>
    </source>
</evidence>
<dbReference type="EMBL" id="QQTP01000001">
    <property type="protein sequence ID" value="RDJ29926.1"/>
    <property type="molecule type" value="Genomic_DNA"/>
</dbReference>
<dbReference type="Proteomes" id="UP000255207">
    <property type="component" value="Unassembled WGS sequence"/>
</dbReference>
<dbReference type="AlphaFoldDB" id="A0A370LD90"/>
<sequence length="246" mass="26322">MLVLLGLLGLAATAGFGGLGIWQVGRLGWKLALIERVESRIHAPPVAAPGPERWATIATDEYRWVKLNGHFLNERETLVQAVTEHGGGSWVMTPFQSDLGFTVLVNRGFVPPERRDPASRSAGQAEGDAAVTGLLRLSEPKGGFLRENDPAAGRWYSRDVEAIAVARSLGTVAPYFIDADATPNPGGFPIGGLTVVRFSNNHLAYALTWFALALMVAGATIRVIGGELLRRRGRGGADMRLTAAAR</sequence>
<keyword evidence="3 6" id="KW-0812">Transmembrane</keyword>
<dbReference type="GO" id="GO:0005886">
    <property type="term" value="C:plasma membrane"/>
    <property type="evidence" value="ECO:0007669"/>
    <property type="project" value="UniProtKB-SubCell"/>
</dbReference>
<reference evidence="8" key="1">
    <citation type="submission" date="2018-07" db="EMBL/GenBank/DDBJ databases">
        <authorList>
            <person name="Safronova V.I."/>
            <person name="Chirak E.R."/>
            <person name="Sazanova A.L."/>
        </authorList>
    </citation>
    <scope>NUCLEOTIDE SEQUENCE [LARGE SCALE GENOMIC DNA]</scope>
    <source>
        <strain evidence="8">RCAM04685</strain>
    </source>
</reference>
<evidence type="ECO:0000256" key="5">
    <source>
        <dbReference type="ARBA" id="ARBA00023136"/>
    </source>
</evidence>
<evidence type="ECO:0000256" key="6">
    <source>
        <dbReference type="RuleBase" id="RU363076"/>
    </source>
</evidence>
<dbReference type="Pfam" id="PF02104">
    <property type="entry name" value="SURF1"/>
    <property type="match status" value="1"/>
</dbReference>
<evidence type="ECO:0000256" key="4">
    <source>
        <dbReference type="ARBA" id="ARBA00022989"/>
    </source>
</evidence>
<comment type="caution">
    <text evidence="7">The sequence shown here is derived from an EMBL/GenBank/DDBJ whole genome shotgun (WGS) entry which is preliminary data.</text>
</comment>
<feature type="transmembrane region" description="Helical" evidence="6">
    <location>
        <begin position="203"/>
        <end position="224"/>
    </location>
</feature>
<dbReference type="CDD" id="cd06662">
    <property type="entry name" value="SURF1"/>
    <property type="match status" value="1"/>
</dbReference>
<evidence type="ECO:0000256" key="3">
    <source>
        <dbReference type="ARBA" id="ARBA00022692"/>
    </source>
</evidence>
<accession>A0A370LD90</accession>
<keyword evidence="4 6" id="KW-1133">Transmembrane helix</keyword>
<dbReference type="PANTHER" id="PTHR23427">
    <property type="entry name" value="SURFEIT LOCUS PROTEIN"/>
    <property type="match status" value="1"/>
</dbReference>
<gene>
    <name evidence="7" type="ORF">DWE98_04185</name>
</gene>
<dbReference type="PANTHER" id="PTHR23427:SF2">
    <property type="entry name" value="SURFEIT LOCUS PROTEIN 1"/>
    <property type="match status" value="1"/>
</dbReference>
<keyword evidence="8" id="KW-1185">Reference proteome</keyword>
<comment type="caution">
    <text evidence="6">Lacks conserved residue(s) required for the propagation of feature annotation.</text>
</comment>